<dbReference type="PANTHER" id="PTHR11208">
    <property type="entry name" value="RNA-BINDING PROTEIN RELATED"/>
    <property type="match status" value="1"/>
</dbReference>
<accession>A0A183UF51</accession>
<dbReference type="InterPro" id="IPR055256">
    <property type="entry name" value="KH_1_KHDC4/BBP-like"/>
</dbReference>
<dbReference type="InterPro" id="IPR036612">
    <property type="entry name" value="KH_dom_type_1_sf"/>
</dbReference>
<dbReference type="InterPro" id="IPR032377">
    <property type="entry name" value="STAR_dimer"/>
</dbReference>
<feature type="region of interest" description="Disordered" evidence="3">
    <location>
        <begin position="192"/>
        <end position="215"/>
    </location>
</feature>
<keyword evidence="1 2" id="KW-0694">RNA-binding</keyword>
<dbReference type="Proteomes" id="UP000050794">
    <property type="component" value="Unassembled WGS sequence"/>
</dbReference>
<dbReference type="InterPro" id="IPR004087">
    <property type="entry name" value="KH_dom"/>
</dbReference>
<dbReference type="PROSITE" id="PS50084">
    <property type="entry name" value="KH_TYPE_1"/>
    <property type="match status" value="1"/>
</dbReference>
<name>A0A183UF51_TOXCA</name>
<protein>
    <submittedName>
        <fullName evidence="7">KH domain-containing protein</fullName>
    </submittedName>
</protein>
<sequence length="485" mass="51992">MCKISTKRDLADSSSWRTFHRGLVIGTSRVLDSSSNNISSEFTADGEEEKDKGIEQKKGSFSLSTSTPEYLAHLLEEKRGLSTLPNSFNFKHLTRLVDEGKSFIVEIVKVRTGLGELAIHEQTSQVVDNGAGRVQASGDGSTPKLGRRVLLQEKVFVPVHEYPDYNFVGRILGPRGMTAKQLEEETGCRIMIRGRGSTRDEGTDPQKSSSASPKEELHVLIQCEDYELLARAKLKHAVECIRLMLKPPPDGEDELKRQQLMQLAIINGTYRPTNTLKMALQNQNVLPPFSFCGLPMGVPNNGTPILAPNSTAIGNEMNTVSAVNAASLNAATSLAVGAGVFGGNDAPKRFVKTNTTANTVAQMAGGTQTSSLMPSPSAFNSQLIDSITTANAWNPQLASAMINGLANSSNLLAKEYYKQMLASMNLGTSMVNGGLGMGAATSTTGSANVGLRPINLQGYLTATSMLNDAPFVTNGPTANAFKRPH</sequence>
<dbReference type="PANTHER" id="PTHR11208:SF147">
    <property type="entry name" value="RNA-BINDING PROTEIN ASD-2"/>
    <property type="match status" value="1"/>
</dbReference>
<gene>
    <name evidence="5" type="ORF">TCNE_LOCUS7121</name>
</gene>
<dbReference type="GO" id="GO:0048024">
    <property type="term" value="P:regulation of mRNA splicing, via spliceosome"/>
    <property type="evidence" value="ECO:0007669"/>
    <property type="project" value="TreeGrafter"/>
</dbReference>
<keyword evidence="6" id="KW-1185">Reference proteome</keyword>
<dbReference type="WBParaSite" id="TCNE_0000712101-mRNA-1">
    <property type="protein sequence ID" value="TCNE_0000712101-mRNA-1"/>
    <property type="gene ID" value="TCNE_0000712101"/>
</dbReference>
<dbReference type="EMBL" id="UYWY01019619">
    <property type="protein sequence ID" value="VDM38442.1"/>
    <property type="molecule type" value="Genomic_DNA"/>
</dbReference>
<dbReference type="Gene3D" id="1.20.5.4010">
    <property type="match status" value="1"/>
</dbReference>
<dbReference type="Pfam" id="PF16544">
    <property type="entry name" value="STAR_dimer"/>
    <property type="match status" value="1"/>
</dbReference>
<reference evidence="7" key="1">
    <citation type="submission" date="2016-06" db="UniProtKB">
        <authorList>
            <consortium name="WormBaseParasite"/>
        </authorList>
    </citation>
    <scope>IDENTIFICATION</scope>
</reference>
<dbReference type="AlphaFoldDB" id="A0A183UF51"/>
<dbReference type="GO" id="GO:0005634">
    <property type="term" value="C:nucleus"/>
    <property type="evidence" value="ECO:0007669"/>
    <property type="project" value="TreeGrafter"/>
</dbReference>
<evidence type="ECO:0000259" key="4">
    <source>
        <dbReference type="SMART" id="SM00322"/>
    </source>
</evidence>
<dbReference type="Pfam" id="PF22675">
    <property type="entry name" value="KH-I_KHDC4-BBP"/>
    <property type="match status" value="1"/>
</dbReference>
<reference evidence="5 6" key="2">
    <citation type="submission" date="2018-11" db="EMBL/GenBank/DDBJ databases">
        <authorList>
            <consortium name="Pathogen Informatics"/>
        </authorList>
    </citation>
    <scope>NUCLEOTIDE SEQUENCE [LARGE SCALE GENOMIC DNA]</scope>
</reference>
<feature type="compositionally biased region" description="Basic and acidic residues" evidence="3">
    <location>
        <begin position="49"/>
        <end position="58"/>
    </location>
</feature>
<feature type="domain" description="K Homology" evidence="4">
    <location>
        <begin position="149"/>
        <end position="242"/>
    </location>
</feature>
<evidence type="ECO:0000313" key="7">
    <source>
        <dbReference type="WBParaSite" id="TCNE_0000712101-mRNA-1"/>
    </source>
</evidence>
<feature type="region of interest" description="Disordered" evidence="3">
    <location>
        <begin position="36"/>
        <end position="61"/>
    </location>
</feature>
<dbReference type="SUPFAM" id="SSF54791">
    <property type="entry name" value="Eukaryotic type KH-domain (KH-domain type I)"/>
    <property type="match status" value="1"/>
</dbReference>
<evidence type="ECO:0000313" key="5">
    <source>
        <dbReference type="EMBL" id="VDM38442.1"/>
    </source>
</evidence>
<dbReference type="CDD" id="cd22383">
    <property type="entry name" value="KH-I_Hqk_like"/>
    <property type="match status" value="1"/>
</dbReference>
<evidence type="ECO:0000256" key="3">
    <source>
        <dbReference type="SAM" id="MobiDB-lite"/>
    </source>
</evidence>
<dbReference type="Gene3D" id="3.30.1370.10">
    <property type="entry name" value="K Homology domain, type 1"/>
    <property type="match status" value="1"/>
</dbReference>
<dbReference type="SMART" id="SM00322">
    <property type="entry name" value="KH"/>
    <property type="match status" value="1"/>
</dbReference>
<organism evidence="6 7">
    <name type="scientific">Toxocara canis</name>
    <name type="common">Canine roundworm</name>
    <dbReference type="NCBI Taxonomy" id="6265"/>
    <lineage>
        <taxon>Eukaryota</taxon>
        <taxon>Metazoa</taxon>
        <taxon>Ecdysozoa</taxon>
        <taxon>Nematoda</taxon>
        <taxon>Chromadorea</taxon>
        <taxon>Rhabditida</taxon>
        <taxon>Spirurina</taxon>
        <taxon>Ascaridomorpha</taxon>
        <taxon>Ascaridoidea</taxon>
        <taxon>Toxocaridae</taxon>
        <taxon>Toxocara</taxon>
    </lineage>
</organism>
<evidence type="ECO:0000256" key="2">
    <source>
        <dbReference type="PROSITE-ProRule" id="PRU00117"/>
    </source>
</evidence>
<proteinExistence type="predicted"/>
<evidence type="ECO:0000256" key="1">
    <source>
        <dbReference type="ARBA" id="ARBA00022884"/>
    </source>
</evidence>
<dbReference type="GO" id="GO:0003729">
    <property type="term" value="F:mRNA binding"/>
    <property type="evidence" value="ECO:0007669"/>
    <property type="project" value="TreeGrafter"/>
</dbReference>
<evidence type="ECO:0000313" key="6">
    <source>
        <dbReference type="Proteomes" id="UP000050794"/>
    </source>
</evidence>
<dbReference type="InterPro" id="IPR045071">
    <property type="entry name" value="BBP-like"/>
</dbReference>